<dbReference type="EMBL" id="FNCP01000009">
    <property type="protein sequence ID" value="SDH09565.1"/>
    <property type="molecule type" value="Genomic_DNA"/>
</dbReference>
<organism evidence="2 3">
    <name type="scientific">Desulfosporosinus hippei DSM 8344</name>
    <dbReference type="NCBI Taxonomy" id="1121419"/>
    <lineage>
        <taxon>Bacteria</taxon>
        <taxon>Bacillati</taxon>
        <taxon>Bacillota</taxon>
        <taxon>Clostridia</taxon>
        <taxon>Eubacteriales</taxon>
        <taxon>Desulfitobacteriaceae</taxon>
        <taxon>Desulfosporosinus</taxon>
    </lineage>
</organism>
<reference evidence="3" key="1">
    <citation type="submission" date="2016-10" db="EMBL/GenBank/DDBJ databases">
        <authorList>
            <person name="Varghese N."/>
            <person name="Submissions S."/>
        </authorList>
    </citation>
    <scope>NUCLEOTIDE SEQUENCE [LARGE SCALE GENOMIC DNA]</scope>
    <source>
        <strain evidence="3">DSM 8344</strain>
    </source>
</reference>
<evidence type="ECO:0000256" key="1">
    <source>
        <dbReference type="SAM" id="Phobius"/>
    </source>
</evidence>
<dbReference type="SUPFAM" id="SSF53067">
    <property type="entry name" value="Actin-like ATPase domain"/>
    <property type="match status" value="1"/>
</dbReference>
<dbReference type="Gene3D" id="3.30.420.40">
    <property type="match status" value="1"/>
</dbReference>
<keyword evidence="1" id="KW-1133">Transmembrane helix</keyword>
<dbReference type="STRING" id="1121419.SAMN05443529_109151"/>
<name>A0A1G7ZLR7_9FIRM</name>
<keyword evidence="1" id="KW-0812">Transmembrane</keyword>
<dbReference type="OrthoDB" id="1790346at2"/>
<evidence type="ECO:0000313" key="2">
    <source>
        <dbReference type="EMBL" id="SDH09565.1"/>
    </source>
</evidence>
<dbReference type="Gene3D" id="3.30.1490.300">
    <property type="match status" value="1"/>
</dbReference>
<gene>
    <name evidence="2" type="ORF">SAMN05443529_109151</name>
</gene>
<evidence type="ECO:0000313" key="3">
    <source>
        <dbReference type="Proteomes" id="UP000198656"/>
    </source>
</evidence>
<dbReference type="RefSeq" id="WP_092332861.1">
    <property type="nucleotide sequence ID" value="NZ_FNCP01000009.1"/>
</dbReference>
<keyword evidence="1" id="KW-0472">Membrane</keyword>
<dbReference type="Proteomes" id="UP000198656">
    <property type="component" value="Unassembled WGS sequence"/>
</dbReference>
<feature type="transmembrane region" description="Helical" evidence="1">
    <location>
        <begin position="329"/>
        <end position="351"/>
    </location>
</feature>
<dbReference type="AlphaFoldDB" id="A0A1G7ZLR7"/>
<keyword evidence="3" id="KW-1185">Reference proteome</keyword>
<proteinExistence type="predicted"/>
<protein>
    <submittedName>
        <fullName evidence="2">Type IV pilus assembly protein PilM</fullName>
    </submittedName>
</protein>
<accession>A0A1G7ZLR7</accession>
<dbReference type="InterPro" id="IPR043129">
    <property type="entry name" value="ATPase_NBD"/>
</dbReference>
<sequence>MQKSYLVFELTDGEIRAFCFSVSSFRHKLIHSSTAVKFDRIPIPTGLIEQGAVRDEESLRSILATYRSQNPGKLAKVYLAVSMQQGFIGAYCLPWLSKRDRKSAICLLVDEEISIPKSELFYDYFIFSEEKPKKLQILLGATRRSILEQYAFIFDQAGFPLNEIDFAYSALGQALRFDADQDVLYLQGEPEGVKMISFRGVVPKNLRMLSSFSASETYSETDLLEERKNEIGRFLLYHQTQQTDYNLKRIVWSGGSDVSRLAQELHSTNSNLLLEQAVIKDLPDSWQKVLEQNHGVAEVAVGYGLRVISQRPGLNLWREPFAKGKLMKAYLRLGFAAIILLITGTLVWLSLSQLALPLQDELSQLSREGTDILEQNQQQADLLSAWKKASVHREKIGERLAEVQASAGVELKIKQITFKNGSLSIQGSANDSKNVQAFIKTLRILGWADPSLSSYKMTVESTVDFIINAKLGRISTQLESQEAE</sequence>